<dbReference type="Proteomes" id="UP000446768">
    <property type="component" value="Unassembled WGS sequence"/>
</dbReference>
<dbReference type="GO" id="GO:0004185">
    <property type="term" value="F:serine-type carboxypeptidase activity"/>
    <property type="evidence" value="ECO:0007669"/>
    <property type="project" value="InterPro"/>
</dbReference>
<organism evidence="1 2">
    <name type="scientific">Pseudoduganella rivuli</name>
    <dbReference type="NCBI Taxonomy" id="2666085"/>
    <lineage>
        <taxon>Bacteria</taxon>
        <taxon>Pseudomonadati</taxon>
        <taxon>Pseudomonadota</taxon>
        <taxon>Betaproteobacteria</taxon>
        <taxon>Burkholderiales</taxon>
        <taxon>Oxalobacteraceae</taxon>
        <taxon>Telluria group</taxon>
        <taxon>Pseudoduganella</taxon>
    </lineage>
</organism>
<dbReference type="AlphaFoldDB" id="A0A7X2LVZ8"/>
<accession>A0A7X2LVZ8</accession>
<comment type="caution">
    <text evidence="1">The sequence shown here is derived from an EMBL/GenBank/DDBJ whole genome shotgun (WGS) entry which is preliminary data.</text>
</comment>
<dbReference type="Pfam" id="PF00450">
    <property type="entry name" value="Peptidase_S10"/>
    <property type="match status" value="1"/>
</dbReference>
<dbReference type="Gene3D" id="3.40.50.1820">
    <property type="entry name" value="alpha/beta hydrolase"/>
    <property type="match status" value="1"/>
</dbReference>
<dbReference type="SUPFAM" id="SSF53474">
    <property type="entry name" value="alpha/beta-Hydrolases"/>
    <property type="match status" value="1"/>
</dbReference>
<protein>
    <submittedName>
        <fullName evidence="1">Peptidase S10</fullName>
    </submittedName>
</protein>
<evidence type="ECO:0000313" key="1">
    <source>
        <dbReference type="EMBL" id="MRV74399.1"/>
    </source>
</evidence>
<dbReference type="InterPro" id="IPR029058">
    <property type="entry name" value="AB_hydrolase_fold"/>
</dbReference>
<sequence length="528" mass="55540">MARHPSLARTSIRPTAAAAALAILLTGCGGGGGGAGNSGTTTTPPVVTPPISGDSALADPVVYSGNPTASLASATESAAIVKSTLVLNGQSIAYTATTGHLTGTDTRTGRAASFFYVAYTADGKDPGTRPVTFFYNGGPGSASMWLHLGSFGPKRIQTQIPSNAILGAATPADNAESLLDVSDLVFVDAVGTGYSEAISPARNRDFWGVDADAAAFRDFVQRYVTANNRLQSPKVLFGESYGAPRTGVMASLLETAGTRVSGVVLHSAIMDYNSNCSVLNNRSCEGYIPTYAATGNYYKLANPAPSDVTSFLQEVRSYSATTYRDAAGRWLSANTLPQPTVAQQLFKYTGIPAASWQTNLNYGPDAFARELLPGQLLGRYDARVSGAVGSALTADGDPSLTVVNNAFTNAIRSYIGTTLKYTTASTYLTFNDIIGTWTFAHDGKPVPDTIPDLAAAISLNPAMKVLAQSGYHDLATPFYQTELDLQRLGANANITVRNYASGHMIYLDDTARRAQKADLVQFYSSLGK</sequence>
<dbReference type="EMBL" id="WKJJ01000014">
    <property type="protein sequence ID" value="MRV74399.1"/>
    <property type="molecule type" value="Genomic_DNA"/>
</dbReference>
<dbReference type="PROSITE" id="PS51257">
    <property type="entry name" value="PROKAR_LIPOPROTEIN"/>
    <property type="match status" value="1"/>
</dbReference>
<reference evidence="1 2" key="1">
    <citation type="submission" date="2019-11" db="EMBL/GenBank/DDBJ databases">
        <title>Novel species isolated from a subtropical stream in China.</title>
        <authorList>
            <person name="Lu H."/>
        </authorList>
    </citation>
    <scope>NUCLEOTIDE SEQUENCE [LARGE SCALE GENOMIC DNA]</scope>
    <source>
        <strain evidence="1 2">FT92W</strain>
    </source>
</reference>
<proteinExistence type="predicted"/>
<evidence type="ECO:0000313" key="2">
    <source>
        <dbReference type="Proteomes" id="UP000446768"/>
    </source>
</evidence>
<dbReference type="GO" id="GO:0006508">
    <property type="term" value="P:proteolysis"/>
    <property type="evidence" value="ECO:0007669"/>
    <property type="project" value="InterPro"/>
</dbReference>
<gene>
    <name evidence="1" type="ORF">GJ700_22070</name>
</gene>
<keyword evidence="2" id="KW-1185">Reference proteome</keyword>
<dbReference type="InterPro" id="IPR001563">
    <property type="entry name" value="Peptidase_S10"/>
</dbReference>
<name>A0A7X2LVZ8_9BURK</name>